<dbReference type="Proteomes" id="UP001333818">
    <property type="component" value="Unassembled WGS sequence"/>
</dbReference>
<proteinExistence type="predicted"/>
<dbReference type="InterPro" id="IPR027417">
    <property type="entry name" value="P-loop_NTPase"/>
</dbReference>
<organism evidence="2 3">
    <name type="scientific">Tumidithrix elongata BACA0141</name>
    <dbReference type="NCBI Taxonomy" id="2716417"/>
    <lineage>
        <taxon>Bacteria</taxon>
        <taxon>Bacillati</taxon>
        <taxon>Cyanobacteriota</taxon>
        <taxon>Cyanophyceae</taxon>
        <taxon>Pseudanabaenales</taxon>
        <taxon>Pseudanabaenaceae</taxon>
        <taxon>Tumidithrix</taxon>
        <taxon>Tumidithrix elongata</taxon>
    </lineage>
</organism>
<keyword evidence="3" id="KW-1185">Reference proteome</keyword>
<sequence length="196" mass="22250">MITEVQIENYKSIQKLKLGLGRVTVFIGENGCGKSNILEAIALASAAASNKLDNEFLYSRGIRVTEPEFMRSAFDKENLAKQIKINLKSDEENNFELALQHDNQPYSSWNGILHMPSPPEEFTERIRDQKDGHELLIDLSGDLFVNQKLNLIRNFLIYSPENSSLRIFEKEGQIQPLGINGEGLFKLLKVLRLESV</sequence>
<feature type="domain" description="Endonuclease GajA/Old nuclease/RecF-like AAA" evidence="1">
    <location>
        <begin position="1"/>
        <end position="100"/>
    </location>
</feature>
<dbReference type="PANTHER" id="PTHR32182:SF22">
    <property type="entry name" value="ATP-DEPENDENT ENDONUCLEASE, OLD FAMILY-RELATED"/>
    <property type="match status" value="1"/>
</dbReference>
<accession>A0AAW9Q425</accession>
<protein>
    <submittedName>
        <fullName evidence="2">AAA family ATPase</fullName>
    </submittedName>
</protein>
<evidence type="ECO:0000313" key="2">
    <source>
        <dbReference type="EMBL" id="MEE3718005.1"/>
    </source>
</evidence>
<evidence type="ECO:0000313" key="3">
    <source>
        <dbReference type="Proteomes" id="UP001333818"/>
    </source>
</evidence>
<name>A0AAW9Q425_9CYAN</name>
<comment type="caution">
    <text evidence="2">The sequence shown here is derived from an EMBL/GenBank/DDBJ whole genome shotgun (WGS) entry which is preliminary data.</text>
</comment>
<dbReference type="Pfam" id="PF13175">
    <property type="entry name" value="AAA_15"/>
    <property type="match status" value="1"/>
</dbReference>
<dbReference type="GO" id="GO:0006302">
    <property type="term" value="P:double-strand break repair"/>
    <property type="evidence" value="ECO:0007669"/>
    <property type="project" value="TreeGrafter"/>
</dbReference>
<gene>
    <name evidence="2" type="ORF">V2H45_14790</name>
</gene>
<dbReference type="Gene3D" id="3.40.50.300">
    <property type="entry name" value="P-loop containing nucleotide triphosphate hydrolases"/>
    <property type="match status" value="1"/>
</dbReference>
<dbReference type="AlphaFoldDB" id="A0AAW9Q425"/>
<dbReference type="InterPro" id="IPR041685">
    <property type="entry name" value="AAA_GajA/Old/RecF-like"/>
</dbReference>
<dbReference type="GO" id="GO:0000731">
    <property type="term" value="P:DNA synthesis involved in DNA repair"/>
    <property type="evidence" value="ECO:0007669"/>
    <property type="project" value="TreeGrafter"/>
</dbReference>
<dbReference type="SUPFAM" id="SSF52540">
    <property type="entry name" value="P-loop containing nucleoside triphosphate hydrolases"/>
    <property type="match status" value="1"/>
</dbReference>
<reference evidence="2" key="1">
    <citation type="submission" date="2024-01" db="EMBL/GenBank/DDBJ databases">
        <title>Bank of Algae and Cyanobacteria of the Azores (BACA) strain genomes.</title>
        <authorList>
            <person name="Luz R."/>
            <person name="Cordeiro R."/>
            <person name="Fonseca A."/>
            <person name="Goncalves V."/>
        </authorList>
    </citation>
    <scope>NUCLEOTIDE SEQUENCE</scope>
    <source>
        <strain evidence="2">BACA0141</strain>
    </source>
</reference>
<dbReference type="EMBL" id="JAZBJZ010000060">
    <property type="protein sequence ID" value="MEE3718005.1"/>
    <property type="molecule type" value="Genomic_DNA"/>
</dbReference>
<evidence type="ECO:0000259" key="1">
    <source>
        <dbReference type="Pfam" id="PF13175"/>
    </source>
</evidence>
<dbReference type="PANTHER" id="PTHR32182">
    <property type="entry name" value="DNA REPLICATION AND REPAIR PROTEIN RECF"/>
    <property type="match status" value="1"/>
</dbReference>